<protein>
    <submittedName>
        <fullName evidence="2">Uncharacterized protein</fullName>
    </submittedName>
</protein>
<keyword evidence="1" id="KW-0472">Membrane</keyword>
<name>A0A818VFU9_9BILA</name>
<dbReference type="Proteomes" id="UP000663844">
    <property type="component" value="Unassembled WGS sequence"/>
</dbReference>
<evidence type="ECO:0000256" key="1">
    <source>
        <dbReference type="SAM" id="Phobius"/>
    </source>
</evidence>
<dbReference type="AlphaFoldDB" id="A0A818VFU9"/>
<organism evidence="2 4">
    <name type="scientific">Adineta steineri</name>
    <dbReference type="NCBI Taxonomy" id="433720"/>
    <lineage>
        <taxon>Eukaryota</taxon>
        <taxon>Metazoa</taxon>
        <taxon>Spiralia</taxon>
        <taxon>Gnathifera</taxon>
        <taxon>Rotifera</taxon>
        <taxon>Eurotatoria</taxon>
        <taxon>Bdelloidea</taxon>
        <taxon>Adinetida</taxon>
        <taxon>Adinetidae</taxon>
        <taxon>Adineta</taxon>
    </lineage>
</organism>
<evidence type="ECO:0000313" key="3">
    <source>
        <dbReference type="EMBL" id="CAF3868731.1"/>
    </source>
</evidence>
<reference evidence="2" key="1">
    <citation type="submission" date="2021-02" db="EMBL/GenBank/DDBJ databases">
        <authorList>
            <person name="Nowell W R."/>
        </authorList>
    </citation>
    <scope>NUCLEOTIDE SEQUENCE</scope>
</reference>
<dbReference type="EMBL" id="CAJOAY010001636">
    <property type="protein sequence ID" value="CAF3868731.1"/>
    <property type="molecule type" value="Genomic_DNA"/>
</dbReference>
<dbReference type="Proteomes" id="UP000663881">
    <property type="component" value="Unassembled WGS sequence"/>
</dbReference>
<sequence length="428" mass="46698">MKPTLKIILTLILITIIVGVIVVPLVLHFSQLNKDDVLSDQMITQQSTSSILSTRFSVLTNTANNTVTSVTKPSTITTTAIKNTTKISTVATRSSTKTTTGMINTTKISTITIQSSTTTTTSMQNTTTMTQSSTTTTTDLKNTTKISTATTQTSTSTIPTRTVTSSIVKTQYSSALTINSQMYCRTSVCSTPNTYFQAIQLNVSISGTYTFVSNSSMDTYGYLYYNTFDPNYPPVNIIILDDDGDGARQFQLTAHLQISTRYILVVTTFYQDITGSFTITATGMAPIGFSSINVSSNSSVVQSQYSSALNSDSTTYCRIGNCSSSQYYYYSAILIYFNTTGYYTISSQSNIDTYGYIYFNGFNTSVPSLNMILDNDQNGGNNQFSLDFHTNIIGTFILVVTTYSPNVLGAFSVISYGPGPIQFIIQQQ</sequence>
<keyword evidence="1" id="KW-0812">Transmembrane</keyword>
<proteinExistence type="predicted"/>
<comment type="caution">
    <text evidence="2">The sequence shown here is derived from an EMBL/GenBank/DDBJ whole genome shotgun (WGS) entry which is preliminary data.</text>
</comment>
<gene>
    <name evidence="3" type="ORF">OKA104_LOCUS22467</name>
    <name evidence="2" type="ORF">OXD698_LOCUS12930</name>
</gene>
<accession>A0A818VFU9</accession>
<feature type="transmembrane region" description="Helical" evidence="1">
    <location>
        <begin position="7"/>
        <end position="27"/>
    </location>
</feature>
<keyword evidence="1" id="KW-1133">Transmembrane helix</keyword>
<dbReference type="EMBL" id="CAJOAZ010000770">
    <property type="protein sequence ID" value="CAF3710571.1"/>
    <property type="molecule type" value="Genomic_DNA"/>
</dbReference>
<evidence type="ECO:0000313" key="2">
    <source>
        <dbReference type="EMBL" id="CAF3710571.1"/>
    </source>
</evidence>
<evidence type="ECO:0000313" key="4">
    <source>
        <dbReference type="Proteomes" id="UP000663844"/>
    </source>
</evidence>